<reference evidence="15" key="1">
    <citation type="journal article" date="2014" name="PLoS ONE">
        <title>Transcriptome-Based Identification of ABC Transporters in the Western Tarnished Plant Bug Lygus hesperus.</title>
        <authorList>
            <person name="Hull J.J."/>
            <person name="Chaney K."/>
            <person name="Geib S.M."/>
            <person name="Fabrick J.A."/>
            <person name="Brent C.S."/>
            <person name="Walsh D."/>
            <person name="Lavine L.C."/>
        </authorList>
    </citation>
    <scope>NUCLEOTIDE SEQUENCE</scope>
</reference>
<dbReference type="Pfam" id="PF03712">
    <property type="entry name" value="Cu2_monoox_C"/>
    <property type="match status" value="1"/>
</dbReference>
<dbReference type="EMBL" id="GBHO01035266">
    <property type="protein sequence ID" value="JAG08338.1"/>
    <property type="molecule type" value="Transcribed_RNA"/>
</dbReference>
<keyword evidence="12" id="KW-0325">Glycoprotein</keyword>
<evidence type="ECO:0000256" key="11">
    <source>
        <dbReference type="ARBA" id="ARBA00023157"/>
    </source>
</evidence>
<dbReference type="PRINTS" id="PR00767">
    <property type="entry name" value="DBMONOXGNASE"/>
</dbReference>
<dbReference type="InterPro" id="IPR008977">
    <property type="entry name" value="PHM/PNGase_F_dom_sf"/>
</dbReference>
<dbReference type="GO" id="GO:0042420">
    <property type="term" value="P:dopamine catabolic process"/>
    <property type="evidence" value="ECO:0007669"/>
    <property type="project" value="TreeGrafter"/>
</dbReference>
<evidence type="ECO:0000259" key="14">
    <source>
        <dbReference type="PROSITE" id="PS50836"/>
    </source>
</evidence>
<keyword evidence="7" id="KW-0560">Oxidoreductase</keyword>
<dbReference type="AlphaFoldDB" id="A0A0A9WPA7"/>
<comment type="cofactor">
    <cofactor evidence="1">
        <name>Cu(2+)</name>
        <dbReference type="ChEBI" id="CHEBI:29036"/>
    </cofactor>
</comment>
<gene>
    <name evidence="15" type="primary">Tbh_0</name>
    <name evidence="16" type="synonym">Tbh_1</name>
    <name evidence="16" type="ORF">CM83_43119</name>
    <name evidence="15" type="ORF">CM83_43120</name>
</gene>
<dbReference type="Gene3D" id="2.60.120.310">
    <property type="entry name" value="Copper type II, ascorbate-dependent monooxygenase, N-terminal domain"/>
    <property type="match status" value="1"/>
</dbReference>
<keyword evidence="11" id="KW-1015">Disulfide bond</keyword>
<dbReference type="PROSITE" id="PS00084">
    <property type="entry name" value="CU2_MONOOXYGENASE_1"/>
    <property type="match status" value="1"/>
</dbReference>
<keyword evidence="13" id="KW-0732">Signal</keyword>
<dbReference type="GO" id="GO:0005507">
    <property type="term" value="F:copper ion binding"/>
    <property type="evidence" value="ECO:0007669"/>
    <property type="project" value="InterPro"/>
</dbReference>
<keyword evidence="6" id="KW-1133">Transmembrane helix</keyword>
<dbReference type="InterPro" id="IPR024548">
    <property type="entry name" value="Cu2_monoox_C"/>
</dbReference>
<dbReference type="InterPro" id="IPR028460">
    <property type="entry name" value="Tbh/DBH"/>
</dbReference>
<dbReference type="GO" id="GO:0004500">
    <property type="term" value="F:dopamine beta-monooxygenase activity"/>
    <property type="evidence" value="ECO:0007669"/>
    <property type="project" value="InterPro"/>
</dbReference>
<dbReference type="GO" id="GO:0005615">
    <property type="term" value="C:extracellular space"/>
    <property type="evidence" value="ECO:0007669"/>
    <property type="project" value="TreeGrafter"/>
</dbReference>
<keyword evidence="5" id="KW-0479">Metal-binding</keyword>
<dbReference type="InterPro" id="IPR014784">
    <property type="entry name" value="Cu2_ascorb_mOase-like_C"/>
</dbReference>
<evidence type="ECO:0000256" key="13">
    <source>
        <dbReference type="SAM" id="SignalP"/>
    </source>
</evidence>
<dbReference type="PROSITE" id="PS50836">
    <property type="entry name" value="DOMON"/>
    <property type="match status" value="1"/>
</dbReference>
<dbReference type="InterPro" id="IPR000323">
    <property type="entry name" value="Cu2_ascorb_mOase_N"/>
</dbReference>
<feature type="chain" id="PRO_5007389184" evidence="13">
    <location>
        <begin position="18"/>
        <end position="519"/>
    </location>
</feature>
<dbReference type="Gene3D" id="2.60.120.230">
    <property type="match status" value="1"/>
</dbReference>
<dbReference type="FunFam" id="2.60.120.230:FF:000001">
    <property type="entry name" value="Monooxygenase, DBH-like 1"/>
    <property type="match status" value="1"/>
</dbReference>
<dbReference type="InterPro" id="IPR020611">
    <property type="entry name" value="Cu2_ascorb_mOase_CS-1"/>
</dbReference>
<dbReference type="Pfam" id="PF03351">
    <property type="entry name" value="DOMON"/>
    <property type="match status" value="1"/>
</dbReference>
<name>A0A0A9WPA7_LYGHE</name>
<keyword evidence="4" id="KW-0812">Transmembrane</keyword>
<keyword evidence="9" id="KW-0503">Monooxygenase</keyword>
<keyword evidence="8" id="KW-0186">Copper</keyword>
<evidence type="ECO:0000256" key="9">
    <source>
        <dbReference type="ARBA" id="ARBA00023033"/>
    </source>
</evidence>
<evidence type="ECO:0000256" key="8">
    <source>
        <dbReference type="ARBA" id="ARBA00023008"/>
    </source>
</evidence>
<feature type="domain" description="DOMON" evidence="14">
    <location>
        <begin position="32"/>
        <end position="150"/>
    </location>
</feature>
<dbReference type="GO" id="GO:0042421">
    <property type="term" value="P:norepinephrine biosynthetic process"/>
    <property type="evidence" value="ECO:0007669"/>
    <property type="project" value="TreeGrafter"/>
</dbReference>
<evidence type="ECO:0000256" key="7">
    <source>
        <dbReference type="ARBA" id="ARBA00023002"/>
    </source>
</evidence>
<reference evidence="15" key="2">
    <citation type="submission" date="2014-07" db="EMBL/GenBank/DDBJ databases">
        <authorList>
            <person name="Hull J."/>
        </authorList>
    </citation>
    <scope>NUCLEOTIDE SEQUENCE</scope>
</reference>
<dbReference type="PANTHER" id="PTHR10157">
    <property type="entry name" value="DOPAMINE BETA HYDROXYLASE RELATED"/>
    <property type="match status" value="1"/>
</dbReference>
<evidence type="ECO:0000256" key="10">
    <source>
        <dbReference type="ARBA" id="ARBA00023136"/>
    </source>
</evidence>
<dbReference type="InterPro" id="IPR000945">
    <property type="entry name" value="DBH-like"/>
</dbReference>
<dbReference type="Pfam" id="PF01082">
    <property type="entry name" value="Cu2_monooxygen"/>
    <property type="match status" value="1"/>
</dbReference>
<accession>A0A0A9WPA7</accession>
<protein>
    <submittedName>
        <fullName evidence="15">Tyramine beta-hydroxylase</fullName>
    </submittedName>
</protein>
<evidence type="ECO:0000256" key="4">
    <source>
        <dbReference type="ARBA" id="ARBA00022692"/>
    </source>
</evidence>
<evidence type="ECO:0000313" key="15">
    <source>
        <dbReference type="EMBL" id="JAG08338.1"/>
    </source>
</evidence>
<dbReference type="InterPro" id="IPR045266">
    <property type="entry name" value="DOH_DOMON"/>
</dbReference>
<dbReference type="FunFam" id="2.60.120.310:FF:000004">
    <property type="entry name" value="DBH-like monooxygenase protein 1"/>
    <property type="match status" value="1"/>
</dbReference>
<keyword evidence="10" id="KW-0472">Membrane</keyword>
<dbReference type="InterPro" id="IPR036939">
    <property type="entry name" value="Cu2_ascorb_mOase_N_sf"/>
</dbReference>
<dbReference type="GO" id="GO:0030667">
    <property type="term" value="C:secretory granule membrane"/>
    <property type="evidence" value="ECO:0007669"/>
    <property type="project" value="TreeGrafter"/>
</dbReference>
<comment type="similarity">
    <text evidence="3">Belongs to the copper type II ascorbate-dependent monooxygenase family.</text>
</comment>
<feature type="signal peptide" evidence="13">
    <location>
        <begin position="1"/>
        <end position="17"/>
    </location>
</feature>
<dbReference type="SUPFAM" id="SSF49742">
    <property type="entry name" value="PHM/PNGase F"/>
    <property type="match status" value="2"/>
</dbReference>
<evidence type="ECO:0000256" key="12">
    <source>
        <dbReference type="ARBA" id="ARBA00023180"/>
    </source>
</evidence>
<comment type="subcellular location">
    <subcellularLocation>
        <location evidence="2">Membrane</location>
        <topology evidence="2">Single-pass membrane protein</topology>
    </subcellularLocation>
</comment>
<proteinExistence type="inferred from homology"/>
<dbReference type="EMBL" id="GBHO01035265">
    <property type="protein sequence ID" value="JAG08339.1"/>
    <property type="molecule type" value="Transcribed_RNA"/>
</dbReference>
<evidence type="ECO:0000256" key="3">
    <source>
        <dbReference type="ARBA" id="ARBA00010676"/>
    </source>
</evidence>
<dbReference type="InterPro" id="IPR005018">
    <property type="entry name" value="DOMON_domain"/>
</dbReference>
<dbReference type="CDD" id="cd09631">
    <property type="entry name" value="DOMON_DOH"/>
    <property type="match status" value="1"/>
</dbReference>
<evidence type="ECO:0000256" key="2">
    <source>
        <dbReference type="ARBA" id="ARBA00004167"/>
    </source>
</evidence>
<dbReference type="GO" id="GO:0006589">
    <property type="term" value="P:octopamine biosynthetic process"/>
    <property type="evidence" value="ECO:0007669"/>
    <property type="project" value="TreeGrafter"/>
</dbReference>
<evidence type="ECO:0000256" key="1">
    <source>
        <dbReference type="ARBA" id="ARBA00001973"/>
    </source>
</evidence>
<evidence type="ECO:0000256" key="5">
    <source>
        <dbReference type="ARBA" id="ARBA00022723"/>
    </source>
</evidence>
<evidence type="ECO:0000313" key="16">
    <source>
        <dbReference type="EMBL" id="JAG08339.1"/>
    </source>
</evidence>
<organism evidence="15">
    <name type="scientific">Lygus hesperus</name>
    <name type="common">Western plant bug</name>
    <dbReference type="NCBI Taxonomy" id="30085"/>
    <lineage>
        <taxon>Eukaryota</taxon>
        <taxon>Metazoa</taxon>
        <taxon>Ecdysozoa</taxon>
        <taxon>Arthropoda</taxon>
        <taxon>Hexapoda</taxon>
        <taxon>Insecta</taxon>
        <taxon>Pterygota</taxon>
        <taxon>Neoptera</taxon>
        <taxon>Paraneoptera</taxon>
        <taxon>Hemiptera</taxon>
        <taxon>Heteroptera</taxon>
        <taxon>Panheteroptera</taxon>
        <taxon>Cimicomorpha</taxon>
        <taxon>Miridae</taxon>
        <taxon>Mirini</taxon>
        <taxon>Lygus</taxon>
    </lineage>
</organism>
<sequence length="519" mass="58822">MKFFVQTLVLLVTSVAAKSPDRVYDVALDGEARHTLFWALDYVNSKIKFEVHAELQEGDWFAVGFSDRGDFENGDYCVYVPTNRGPQIQGVWTDDKCIAHSFLGEDDICSNFRIVKGKTTKFTFTRPFEKCSDHHYQIEDGTTHIVWSRGSGTLIGRSLCRRQEDGMTRVQLLKTEGMAAPHPPATWVYTPTVKDLKVPSSDTTYWCQTVELPSRLHRRHHVIQAESYLTKGNEGLVHHMEFFHCKVPYGTQIPYYSGLCDKKPASLLPCAKVIAAWAMGATPFVYPEEAGLPVGGPNYTLYAMLEIHYNNPMKLANWVDSSGFKIYMTPDLREHDAGIVELGLEYVDKMAIPPGQKLFSLSGYCISECLNVALPERGIMMFGAQLHTHLTGVMTETRHIRQGVELERLNYDYHYSPHFQEIRLLKKQRKILPGDALIQTCYYNTIGRENITLGGFKTTDEMCVSYVYYYPKIDLEVCKSSISDDALEQYFNALSALEYQHTGGGLPISESYGRLNGIR</sequence>
<dbReference type="PANTHER" id="PTHR10157:SF29">
    <property type="entry name" value="DOPAMINE BETA-HYDROXYLASE"/>
    <property type="match status" value="1"/>
</dbReference>
<dbReference type="SMART" id="SM00664">
    <property type="entry name" value="DoH"/>
    <property type="match status" value="1"/>
</dbReference>
<evidence type="ECO:0000256" key="6">
    <source>
        <dbReference type="ARBA" id="ARBA00022989"/>
    </source>
</evidence>